<dbReference type="GO" id="GO:0009253">
    <property type="term" value="P:peptidoglycan catabolic process"/>
    <property type="evidence" value="ECO:0007669"/>
    <property type="project" value="InterPro"/>
</dbReference>
<dbReference type="InterPro" id="IPR002508">
    <property type="entry name" value="MurNAc-LAA_cat"/>
</dbReference>
<dbReference type="GO" id="GO:0030288">
    <property type="term" value="C:outer membrane-bounded periplasmic space"/>
    <property type="evidence" value="ECO:0007669"/>
    <property type="project" value="TreeGrafter"/>
</dbReference>
<dbReference type="EMBL" id="LN824141">
    <property type="protein sequence ID" value="CEP78063.1"/>
    <property type="molecule type" value="Genomic_DNA"/>
</dbReference>
<name>A0A0C7NXH4_DEFTU</name>
<protein>
    <submittedName>
        <fullName evidence="3">N-acetylmuramoyl-L-alanine amidase</fullName>
        <ecNumber evidence="3">3.5.1.28</ecNumber>
    </submittedName>
</protein>
<dbReference type="CDD" id="cd02696">
    <property type="entry name" value="MurNAc-LAA"/>
    <property type="match status" value="1"/>
</dbReference>
<dbReference type="SUPFAM" id="SSF53187">
    <property type="entry name" value="Zn-dependent exopeptidases"/>
    <property type="match status" value="1"/>
</dbReference>
<dbReference type="Pfam" id="PF01520">
    <property type="entry name" value="Amidase_3"/>
    <property type="match status" value="1"/>
</dbReference>
<proteinExistence type="predicted"/>
<evidence type="ECO:0000256" key="1">
    <source>
        <dbReference type="ARBA" id="ARBA00022801"/>
    </source>
</evidence>
<dbReference type="PANTHER" id="PTHR30404">
    <property type="entry name" value="N-ACETYLMURAMOYL-L-ALANINE AMIDASE"/>
    <property type="match status" value="1"/>
</dbReference>
<keyword evidence="4" id="KW-1185">Reference proteome</keyword>
<dbReference type="Proteomes" id="UP000032809">
    <property type="component" value="Chromosome I"/>
</dbReference>
<dbReference type="GO" id="GO:0008745">
    <property type="term" value="F:N-acetylmuramoyl-L-alanine amidase activity"/>
    <property type="evidence" value="ECO:0007669"/>
    <property type="project" value="UniProtKB-EC"/>
</dbReference>
<accession>A0A0C7NXH4</accession>
<gene>
    <name evidence="3" type="primary">amiC3</name>
    <name evidence="3" type="ORF">DTL3_0753</name>
</gene>
<keyword evidence="1 3" id="KW-0378">Hydrolase</keyword>
<evidence type="ECO:0000313" key="3">
    <source>
        <dbReference type="EMBL" id="CEP78063.1"/>
    </source>
</evidence>
<dbReference type="Gene3D" id="3.40.630.40">
    <property type="entry name" value="Zn-dependent exopeptidases"/>
    <property type="match status" value="1"/>
</dbReference>
<organism evidence="3 4">
    <name type="scientific">Defluviitoga tunisiensis</name>
    <dbReference type="NCBI Taxonomy" id="1006576"/>
    <lineage>
        <taxon>Bacteria</taxon>
        <taxon>Thermotogati</taxon>
        <taxon>Thermotogota</taxon>
        <taxon>Thermotogae</taxon>
        <taxon>Petrotogales</taxon>
        <taxon>Petrotogaceae</taxon>
        <taxon>Defluviitoga</taxon>
    </lineage>
</organism>
<dbReference type="STRING" id="1006576.DTL3_0753"/>
<reference evidence="4" key="1">
    <citation type="submission" date="2014-11" db="EMBL/GenBank/DDBJ databases">
        <authorList>
            <person name="Wibberg D."/>
        </authorList>
    </citation>
    <scope>NUCLEOTIDE SEQUENCE [LARGE SCALE GENOMIC DNA]</scope>
    <source>
        <strain evidence="4">L3</strain>
    </source>
</reference>
<dbReference type="HOGENOM" id="CLU_014322_3_4_0"/>
<dbReference type="PANTHER" id="PTHR30404:SF0">
    <property type="entry name" value="N-ACETYLMURAMOYL-L-ALANINE AMIDASE AMIC"/>
    <property type="match status" value="1"/>
</dbReference>
<dbReference type="KEGG" id="dtn:DTL3_0753"/>
<dbReference type="PATRIC" id="fig|1006576.9.peg.742"/>
<sequence>MLKEKLNLNGYKAILTRDSDKYTDNILRAEMANKENARIFISIHCNSLNNDNSVTGIQMLYYPNRNSSFGDLNNYELAEILMNSLINGTGARNRGIIEGDDYKVLNRTKMPAVIIECGFISNENEEKLLLTDDYKNKIIDSIVYGLEEYFRLSLLNSTN</sequence>
<dbReference type="AlphaFoldDB" id="A0A0C7NXH4"/>
<feature type="domain" description="MurNAc-LAA" evidence="2">
    <location>
        <begin position="29"/>
        <end position="147"/>
    </location>
</feature>
<dbReference type="InterPro" id="IPR050695">
    <property type="entry name" value="N-acetylmuramoyl_amidase_3"/>
</dbReference>
<dbReference type="EC" id="3.5.1.28" evidence="3"/>
<dbReference type="SMART" id="SM00646">
    <property type="entry name" value="Ami_3"/>
    <property type="match status" value="1"/>
</dbReference>
<evidence type="ECO:0000313" key="4">
    <source>
        <dbReference type="Proteomes" id="UP000032809"/>
    </source>
</evidence>
<evidence type="ECO:0000259" key="2">
    <source>
        <dbReference type="SMART" id="SM00646"/>
    </source>
</evidence>